<evidence type="ECO:0000256" key="1">
    <source>
        <dbReference type="SAM" id="MobiDB-lite"/>
    </source>
</evidence>
<accession>A0AAU9XMA0</accession>
<protein>
    <submittedName>
        <fullName evidence="2">Uncharacterized protein</fullName>
    </submittedName>
</protein>
<gene>
    <name evidence="2" type="ORF">PMEA_00026472</name>
</gene>
<sequence length="717" mass="81151">MPPKDKRSNEAKLWYIKVNSGAAYLYRGGKRVENFLNIIGAESYQDSSGSPKIYHQFFFQLEFTPINSRGAYRFGSVNPRYFNRFASDDSFKKIVTKTADELANGIKKSLEELEVDHDPSHAEQRPHTNVELSQSLTPLFCDVTSQSSKRSGHNREEGSYRKSMQKRCNECQLDNKAHLISIDNLILPPKKRQIREVDTAFLEQLIKNMSEQPSGNYEALFVLAKGITKKDQFELEKINEYKYEVLGGTHVVLATKHLREKFPHDANYSGRVARIYVGLNDEEALWLGAMHNQTGAFRHELTYRNEVEICRTQLFLPAEDYSGDPPTPPEAWREKCSSLLKKSKRNLSEIFTMAQLSGEGWTHFRNLNDLHENAQLKGQKAKASDIVKKGKPVLRQWQLKPLCKLSVKDQTFLLKKVATCELSLEEMKFAASEVKSLRPVQEAIVKFFKVSTWEEAIEEFKSAVSSEKLLQFAGKDFEQTHEFQKYLQRLKRIRTGEVIETADLIEGKMGAFGLVVFSNSLLDVQQSDLAKLPHYEGAFLTIGEAGEQCENADDVISTVSRINFCKLTSFNIVLFTMVEGVKNLKEKMLKEGATLAQHGYFYVQNKPPTTAQGPYLQEALETFVVGHWSVSRQITSRHLSASKENLIFLNSFPAQGYTWLVENLSREGDVVIDAGTPNGYAMVAALRKGRSAVRIDSTTLPSEQAAIETKICSLVSS</sequence>
<feature type="region of interest" description="Disordered" evidence="1">
    <location>
        <begin position="144"/>
        <end position="163"/>
    </location>
</feature>
<name>A0AAU9XMA0_9CNID</name>
<dbReference type="EMBL" id="CALNXJ010000050">
    <property type="protein sequence ID" value="CAH3152041.1"/>
    <property type="molecule type" value="Genomic_DNA"/>
</dbReference>
<proteinExistence type="predicted"/>
<reference evidence="2 3" key="1">
    <citation type="submission" date="2022-05" db="EMBL/GenBank/DDBJ databases">
        <authorList>
            <consortium name="Genoscope - CEA"/>
            <person name="William W."/>
        </authorList>
    </citation>
    <scope>NUCLEOTIDE SEQUENCE [LARGE SCALE GENOMIC DNA]</scope>
</reference>
<keyword evidence="3" id="KW-1185">Reference proteome</keyword>
<evidence type="ECO:0000313" key="3">
    <source>
        <dbReference type="Proteomes" id="UP001159428"/>
    </source>
</evidence>
<evidence type="ECO:0000313" key="2">
    <source>
        <dbReference type="EMBL" id="CAH3152041.1"/>
    </source>
</evidence>
<dbReference type="AlphaFoldDB" id="A0AAU9XMA0"/>
<dbReference type="Proteomes" id="UP001159428">
    <property type="component" value="Unassembled WGS sequence"/>
</dbReference>
<organism evidence="2 3">
    <name type="scientific">Pocillopora meandrina</name>
    <dbReference type="NCBI Taxonomy" id="46732"/>
    <lineage>
        <taxon>Eukaryota</taxon>
        <taxon>Metazoa</taxon>
        <taxon>Cnidaria</taxon>
        <taxon>Anthozoa</taxon>
        <taxon>Hexacorallia</taxon>
        <taxon>Scleractinia</taxon>
        <taxon>Astrocoeniina</taxon>
        <taxon>Pocilloporidae</taxon>
        <taxon>Pocillopora</taxon>
    </lineage>
</organism>
<comment type="caution">
    <text evidence="2">The sequence shown here is derived from an EMBL/GenBank/DDBJ whole genome shotgun (WGS) entry which is preliminary data.</text>
</comment>